<gene>
    <name evidence="1" type="ORF">TIFTF001_044694</name>
</gene>
<dbReference type="Gene3D" id="3.30.200.20">
    <property type="entry name" value="Phosphorylase Kinase, domain 1"/>
    <property type="match status" value="1"/>
</dbReference>
<dbReference type="SUPFAM" id="SSF56112">
    <property type="entry name" value="Protein kinase-like (PK-like)"/>
    <property type="match status" value="1"/>
</dbReference>
<evidence type="ECO:0000313" key="2">
    <source>
        <dbReference type="Proteomes" id="UP001187192"/>
    </source>
</evidence>
<keyword evidence="2" id="KW-1185">Reference proteome</keyword>
<dbReference type="PANTHER" id="PTHR45631:SF202">
    <property type="entry name" value="SENESCENCE-INDUCED RECEPTOR-LIKE SERINE_THREONINE-PROTEIN KINASE"/>
    <property type="match status" value="1"/>
</dbReference>
<sequence length="82" mass="9091">MNMAGIAKAGFTIGPYSSEAGKRQFTYRDIQRITNNFERVIGKGGSGTVYHGHLDDEAVTMLSRSSVQGYQQFQSEVRSDIQ</sequence>
<reference evidence="1" key="1">
    <citation type="submission" date="2023-07" db="EMBL/GenBank/DDBJ databases">
        <title>draft genome sequence of fig (Ficus carica).</title>
        <authorList>
            <person name="Takahashi T."/>
            <person name="Nishimura K."/>
        </authorList>
    </citation>
    <scope>NUCLEOTIDE SEQUENCE</scope>
</reference>
<name>A0AA87ZIA5_FICCA</name>
<accession>A0AA87ZIA5</accession>
<proteinExistence type="predicted"/>
<comment type="caution">
    <text evidence="1">The sequence shown here is derived from an EMBL/GenBank/DDBJ whole genome shotgun (WGS) entry which is preliminary data.</text>
</comment>
<dbReference type="AlphaFoldDB" id="A0AA87ZIA5"/>
<organism evidence="1 2">
    <name type="scientific">Ficus carica</name>
    <name type="common">Common fig</name>
    <dbReference type="NCBI Taxonomy" id="3494"/>
    <lineage>
        <taxon>Eukaryota</taxon>
        <taxon>Viridiplantae</taxon>
        <taxon>Streptophyta</taxon>
        <taxon>Embryophyta</taxon>
        <taxon>Tracheophyta</taxon>
        <taxon>Spermatophyta</taxon>
        <taxon>Magnoliopsida</taxon>
        <taxon>eudicotyledons</taxon>
        <taxon>Gunneridae</taxon>
        <taxon>Pentapetalae</taxon>
        <taxon>rosids</taxon>
        <taxon>fabids</taxon>
        <taxon>Rosales</taxon>
        <taxon>Moraceae</taxon>
        <taxon>Ficeae</taxon>
        <taxon>Ficus</taxon>
    </lineage>
</organism>
<protein>
    <submittedName>
        <fullName evidence="1">Uncharacterized protein</fullName>
    </submittedName>
</protein>
<dbReference type="Proteomes" id="UP001187192">
    <property type="component" value="Unassembled WGS sequence"/>
</dbReference>
<dbReference type="InterPro" id="IPR011009">
    <property type="entry name" value="Kinase-like_dom_sf"/>
</dbReference>
<dbReference type="PANTHER" id="PTHR45631">
    <property type="entry name" value="OS07G0107800 PROTEIN-RELATED"/>
    <property type="match status" value="1"/>
</dbReference>
<dbReference type="EMBL" id="BTGU01003451">
    <property type="protein sequence ID" value="GMN32520.1"/>
    <property type="molecule type" value="Genomic_DNA"/>
</dbReference>
<evidence type="ECO:0000313" key="1">
    <source>
        <dbReference type="EMBL" id="GMN32520.1"/>
    </source>
</evidence>